<comment type="caution">
    <text evidence="11">The sequence shown here is derived from an EMBL/GenBank/DDBJ whole genome shotgun (WGS) entry which is preliminary data.</text>
</comment>
<dbReference type="InterPro" id="IPR045090">
    <property type="entry name" value="Pept_M3A_M3B"/>
</dbReference>
<evidence type="ECO:0000256" key="9">
    <source>
        <dbReference type="RuleBase" id="RU003435"/>
    </source>
</evidence>
<dbReference type="Gene3D" id="1.10.1370.10">
    <property type="entry name" value="Neurolysin, domain 3"/>
    <property type="match status" value="1"/>
</dbReference>
<proteinExistence type="inferred from homology"/>
<evidence type="ECO:0000256" key="1">
    <source>
        <dbReference type="ARBA" id="ARBA00006040"/>
    </source>
</evidence>
<evidence type="ECO:0000313" key="12">
    <source>
        <dbReference type="Proteomes" id="UP001314170"/>
    </source>
</evidence>
<dbReference type="GO" id="GO:0006518">
    <property type="term" value="P:peptide metabolic process"/>
    <property type="evidence" value="ECO:0007669"/>
    <property type="project" value="TreeGrafter"/>
</dbReference>
<evidence type="ECO:0000256" key="5">
    <source>
        <dbReference type="ARBA" id="ARBA00022833"/>
    </source>
</evidence>
<evidence type="ECO:0000256" key="8">
    <source>
        <dbReference type="ARBA" id="ARBA00026100"/>
    </source>
</evidence>
<keyword evidence="5 9" id="KW-0862">Zinc</keyword>
<evidence type="ECO:0000256" key="4">
    <source>
        <dbReference type="ARBA" id="ARBA00022801"/>
    </source>
</evidence>
<dbReference type="AlphaFoldDB" id="A0AAV1R5H9"/>
<gene>
    <name evidence="11" type="ORF">DCAF_LOCUS7010</name>
</gene>
<evidence type="ECO:0000313" key="11">
    <source>
        <dbReference type="EMBL" id="CAK7329261.1"/>
    </source>
</evidence>
<dbReference type="GO" id="GO:0046872">
    <property type="term" value="F:metal ion binding"/>
    <property type="evidence" value="ECO:0007669"/>
    <property type="project" value="UniProtKB-UniRule"/>
</dbReference>
<dbReference type="EMBL" id="CAWUPB010000913">
    <property type="protein sequence ID" value="CAK7329261.1"/>
    <property type="molecule type" value="Genomic_DNA"/>
</dbReference>
<sequence>MATVDKAEELIEELCNACRGSAIQDMEDLEIFAKGHNAVEANQLRHWDINFWSERLRESRYDINDEELRAFFPMSRVIDGLFSLAKMLFAINIYPADGLAPVWNNDVRFYCVKNLSDVPIAYFYFDPYSRPSGKRSGAWVDLVVGRSRILSRDATSCRLPVVHIVCNQTPPLAGKPSLMTFREVEALFHEFGHALQHMLTIQDEGLVSGIKGIEWDAVELPSQFMEHWCYQREKDVIEEGLKSTSPDVLLTQNAGKLSLSSKEIQLESSINSILAVNLYLSQKGTFKCITVTAYNLVKVRDTLMSIAKHYKTGESLPEEICLKLLAARTFRAGSELLRQDCNCVERDDSGAVSHVPIFKSVSHAPFSSLSLKIRRYVDLELHTKYVPGGLESVYEIDQRVDTYAAGYYCYQWAEVLAADAFSAFEEAGLNNEKVVKQIGIKFRETVLALGGGKSPLQVFIDFRGREPSPEPLLRYYGLKPSLAAA</sequence>
<dbReference type="SUPFAM" id="SSF55486">
    <property type="entry name" value="Metalloproteases ('zincins'), catalytic domain"/>
    <property type="match status" value="2"/>
</dbReference>
<comment type="cofactor">
    <cofactor evidence="9">
        <name>Zn(2+)</name>
        <dbReference type="ChEBI" id="CHEBI:29105"/>
    </cofactor>
    <text evidence="9">Binds 1 zinc ion.</text>
</comment>
<evidence type="ECO:0000256" key="3">
    <source>
        <dbReference type="ARBA" id="ARBA00022723"/>
    </source>
</evidence>
<feature type="domain" description="Peptidase M3A/M3B catalytic" evidence="10">
    <location>
        <begin position="4"/>
        <end position="234"/>
    </location>
</feature>
<evidence type="ECO:0000259" key="10">
    <source>
        <dbReference type="Pfam" id="PF01432"/>
    </source>
</evidence>
<dbReference type="InterPro" id="IPR001567">
    <property type="entry name" value="Pept_M3A_M3B_dom"/>
</dbReference>
<organism evidence="11 12">
    <name type="scientific">Dovyalis caffra</name>
    <dbReference type="NCBI Taxonomy" id="77055"/>
    <lineage>
        <taxon>Eukaryota</taxon>
        <taxon>Viridiplantae</taxon>
        <taxon>Streptophyta</taxon>
        <taxon>Embryophyta</taxon>
        <taxon>Tracheophyta</taxon>
        <taxon>Spermatophyta</taxon>
        <taxon>Magnoliopsida</taxon>
        <taxon>eudicotyledons</taxon>
        <taxon>Gunneridae</taxon>
        <taxon>Pentapetalae</taxon>
        <taxon>rosids</taxon>
        <taxon>fabids</taxon>
        <taxon>Malpighiales</taxon>
        <taxon>Salicaceae</taxon>
        <taxon>Flacourtieae</taxon>
        <taxon>Dovyalis</taxon>
    </lineage>
</organism>
<keyword evidence="2 9" id="KW-0645">Protease</keyword>
<accession>A0AAV1R5H9</accession>
<dbReference type="InterPro" id="IPR024077">
    <property type="entry name" value="Neurolysin/TOP_dom2"/>
</dbReference>
<dbReference type="GO" id="GO:0004222">
    <property type="term" value="F:metalloendopeptidase activity"/>
    <property type="evidence" value="ECO:0007669"/>
    <property type="project" value="UniProtKB-EC"/>
</dbReference>
<keyword evidence="6 9" id="KW-0482">Metalloprotease</keyword>
<dbReference type="GO" id="GO:0006508">
    <property type="term" value="P:proteolysis"/>
    <property type="evidence" value="ECO:0007669"/>
    <property type="project" value="UniProtKB-KW"/>
</dbReference>
<keyword evidence="4 9" id="KW-0378">Hydrolase</keyword>
<feature type="domain" description="Peptidase M3A/M3B catalytic" evidence="10">
    <location>
        <begin position="295"/>
        <end position="477"/>
    </location>
</feature>
<dbReference type="EC" id="3.4.24.70" evidence="8"/>
<dbReference type="FunFam" id="3.40.390.10:FF:000009">
    <property type="entry name" value="Oligopeptidase A"/>
    <property type="match status" value="1"/>
</dbReference>
<dbReference type="GO" id="GO:0005829">
    <property type="term" value="C:cytosol"/>
    <property type="evidence" value="ECO:0007669"/>
    <property type="project" value="UniProtKB-ARBA"/>
</dbReference>
<dbReference type="Gene3D" id="1.10.1370.40">
    <property type="match status" value="2"/>
</dbReference>
<keyword evidence="3 9" id="KW-0479">Metal-binding</keyword>
<comment type="catalytic activity">
    <reaction evidence="7">
        <text>Hydrolysis of oligopeptides, with broad specificity. Gly or Ala commonly occur as P1 or P1' residues, but more distant residues are also important, as is shown by the fact that Z-Gly-Pro-Gly-|-Gly-Pro-Ala is cleaved, but not Z-(Gly)(5).</text>
        <dbReference type="EC" id="3.4.24.70"/>
    </reaction>
</comment>
<evidence type="ECO:0000256" key="2">
    <source>
        <dbReference type="ARBA" id="ARBA00022670"/>
    </source>
</evidence>
<keyword evidence="12" id="KW-1185">Reference proteome</keyword>
<evidence type="ECO:0000256" key="6">
    <source>
        <dbReference type="ARBA" id="ARBA00023049"/>
    </source>
</evidence>
<evidence type="ECO:0000256" key="7">
    <source>
        <dbReference type="ARBA" id="ARBA00024603"/>
    </source>
</evidence>
<name>A0AAV1R5H9_9ROSI</name>
<protein>
    <recommendedName>
        <fullName evidence="8">oligopeptidase A</fullName>
        <ecNumber evidence="8">3.4.24.70</ecNumber>
    </recommendedName>
</protein>
<dbReference type="PANTHER" id="PTHR11804:SF83">
    <property type="entry name" value="LD37516P"/>
    <property type="match status" value="1"/>
</dbReference>
<dbReference type="Proteomes" id="UP001314170">
    <property type="component" value="Unassembled WGS sequence"/>
</dbReference>
<dbReference type="PANTHER" id="PTHR11804">
    <property type="entry name" value="PROTEASE M3 THIMET OLIGOPEPTIDASE-RELATED"/>
    <property type="match status" value="1"/>
</dbReference>
<comment type="similarity">
    <text evidence="1 9">Belongs to the peptidase M3 family.</text>
</comment>
<dbReference type="Pfam" id="PF01432">
    <property type="entry name" value="Peptidase_M3"/>
    <property type="match status" value="2"/>
</dbReference>
<reference evidence="11 12" key="1">
    <citation type="submission" date="2024-01" db="EMBL/GenBank/DDBJ databases">
        <authorList>
            <person name="Waweru B."/>
        </authorList>
    </citation>
    <scope>NUCLEOTIDE SEQUENCE [LARGE SCALE GENOMIC DNA]</scope>
</reference>